<dbReference type="AlphaFoldDB" id="A0A3L6E9G6"/>
<sequence length="656" mass="72627">MQTNNSNYGELTRNIRENQLGGVIFGCKHDTIEECFRKQLFGLPSVHYSYVRNVKPGMPLFLFNYSDRKLHGIFEAASPGEMYIDSYAWSNDGCLRSAFPAQVRICTKTRYPPLLESQFKTLLGDNYYNHHHFYFELDHAQTRALISLFKSLAPSNFIQVPAVSSKRNLAVPDPKKITANSKETNPFSVLSNTAAPVNWADDVENASNSDEKKSGGSVSDYDNLDDNFLQNQFGPHSNPDEVSQTSSGKIDGQGLELIECNHPLVNTVNGKRIITDESMLLNSHNEHNGAVEVDEVEIEVHNNPGGGVGLQPERQTVLEKLKGLSFLRQQDAITSKDCTHSGSDQRVPDETQINPNLSCGPFDATMEDKTSFDECSHGNAEVLQIITDLQKRTEALEKKLIGSDKEILSLREIFKDSGRKVQQLEYIVDELQFKLDSSLAHLGNMCNTLATPSIFLIGGYNGVTWLSSLDSFSPEKDAVLGLTPMSSPRSYASAAVLDGHIFAFGGGDGMSWYNTVECYSSRNNEWTECPSMNQKKGSLAGICLNEKIYAIGGGDGNEFYSEVEIFDPYLGKWICSPSMLTSRFALAASGLNGVIYTSGGYDGNMYLKSAERYDPREGFWVRLPSMSTRRGSHTLTVLGDTLSVIFSDTSDLFLGR</sequence>
<dbReference type="Pfam" id="PF01344">
    <property type="entry name" value="Kelch_1"/>
    <property type="match status" value="3"/>
</dbReference>
<organism evidence="3">
    <name type="scientific">Zea mays</name>
    <name type="common">Maize</name>
    <dbReference type="NCBI Taxonomy" id="4577"/>
    <lineage>
        <taxon>Eukaryota</taxon>
        <taxon>Viridiplantae</taxon>
        <taxon>Streptophyta</taxon>
        <taxon>Embryophyta</taxon>
        <taxon>Tracheophyta</taxon>
        <taxon>Spermatophyta</taxon>
        <taxon>Magnoliopsida</taxon>
        <taxon>Liliopsida</taxon>
        <taxon>Poales</taxon>
        <taxon>Poaceae</taxon>
        <taxon>PACMAD clade</taxon>
        <taxon>Panicoideae</taxon>
        <taxon>Andropogonodae</taxon>
        <taxon>Andropogoneae</taxon>
        <taxon>Tripsacinae</taxon>
        <taxon>Zea</taxon>
    </lineage>
</organism>
<dbReference type="PANTHER" id="PTHR46034">
    <property type="match status" value="1"/>
</dbReference>
<evidence type="ECO:0000259" key="2">
    <source>
        <dbReference type="PROSITE" id="PS51222"/>
    </source>
</evidence>
<dbReference type="InterPro" id="IPR044832">
    <property type="entry name" value="NRP-like"/>
</dbReference>
<dbReference type="InterPro" id="IPR013989">
    <property type="entry name" value="Dev_and_cell_death_domain"/>
</dbReference>
<reference evidence="3 4" key="1">
    <citation type="journal article" date="2018" name="Nat. Genet.">
        <title>Extensive intraspecific gene order and gene structural variations between Mo17 and other maize genomes.</title>
        <authorList>
            <person name="Sun S."/>
            <person name="Zhou Y."/>
            <person name="Chen J."/>
            <person name="Shi J."/>
            <person name="Zhao H."/>
            <person name="Zhao H."/>
            <person name="Song W."/>
            <person name="Zhang M."/>
            <person name="Cui Y."/>
            <person name="Dong X."/>
            <person name="Liu H."/>
            <person name="Ma X."/>
            <person name="Jiao Y."/>
            <person name="Wang B."/>
            <person name="Wei X."/>
            <person name="Stein J.C."/>
            <person name="Glaubitz J.C."/>
            <person name="Lu F."/>
            <person name="Yu G."/>
            <person name="Liang C."/>
            <person name="Fengler K."/>
            <person name="Li B."/>
            <person name="Rafalski A."/>
            <person name="Schnable P.S."/>
            <person name="Ware D.H."/>
            <person name="Buckler E.S."/>
            <person name="Lai J."/>
        </authorList>
    </citation>
    <scope>NUCLEOTIDE SEQUENCE [LARGE SCALE GENOMIC DNA]</scope>
    <source>
        <strain evidence="4">cv. Missouri 17</strain>
        <tissue evidence="3">Seedling</tissue>
    </source>
</reference>
<feature type="region of interest" description="Disordered" evidence="1">
    <location>
        <begin position="204"/>
        <end position="249"/>
    </location>
</feature>
<dbReference type="SMART" id="SM00767">
    <property type="entry name" value="DCD"/>
    <property type="match status" value="1"/>
</dbReference>
<feature type="compositionally biased region" description="Polar residues" evidence="1">
    <location>
        <begin position="228"/>
        <end position="248"/>
    </location>
</feature>
<gene>
    <name evidence="3" type="ORF">Zm00014a_002714</name>
</gene>
<dbReference type="Gene3D" id="2.120.10.80">
    <property type="entry name" value="Kelch-type beta propeller"/>
    <property type="match status" value="1"/>
</dbReference>
<dbReference type="InterPro" id="IPR006652">
    <property type="entry name" value="Kelch_1"/>
</dbReference>
<dbReference type="PROSITE" id="PS51222">
    <property type="entry name" value="DCD"/>
    <property type="match status" value="1"/>
</dbReference>
<name>A0A3L6E9G6_MAIZE</name>
<protein>
    <submittedName>
        <fullName evidence="3">Kelch-like protein 1</fullName>
    </submittedName>
</protein>
<dbReference type="GO" id="GO:0034976">
    <property type="term" value="P:response to endoplasmic reticulum stress"/>
    <property type="evidence" value="ECO:0007669"/>
    <property type="project" value="InterPro"/>
</dbReference>
<dbReference type="SUPFAM" id="SSF117281">
    <property type="entry name" value="Kelch motif"/>
    <property type="match status" value="1"/>
</dbReference>
<dbReference type="SMART" id="SM00612">
    <property type="entry name" value="Kelch"/>
    <property type="match status" value="4"/>
</dbReference>
<feature type="domain" description="DCD" evidence="2">
    <location>
        <begin position="18"/>
        <end position="151"/>
    </location>
</feature>
<dbReference type="EMBL" id="NCVQ01000007">
    <property type="protein sequence ID" value="PWZ17206.1"/>
    <property type="molecule type" value="Genomic_DNA"/>
</dbReference>
<evidence type="ECO:0000313" key="3">
    <source>
        <dbReference type="EMBL" id="PWZ17206.1"/>
    </source>
</evidence>
<dbReference type="Proteomes" id="UP000251960">
    <property type="component" value="Chromosome 6"/>
</dbReference>
<comment type="caution">
    <text evidence="3">The sequence shown here is derived from an EMBL/GenBank/DDBJ whole genome shotgun (WGS) entry which is preliminary data.</text>
</comment>
<evidence type="ECO:0000313" key="4">
    <source>
        <dbReference type="Proteomes" id="UP000251960"/>
    </source>
</evidence>
<accession>A0A3L6E8H4</accession>
<dbReference type="PANTHER" id="PTHR46034:SF7">
    <property type="entry name" value="INFLUENZA VIRUS NS1A-BINDING PROTEIN"/>
    <property type="match status" value="1"/>
</dbReference>
<accession>A0A3L6E9G6</accession>
<dbReference type="ExpressionAtlas" id="A0A3L6E9G6">
    <property type="expression patterns" value="baseline"/>
</dbReference>
<dbReference type="EMBL" id="NCVQ01000007">
    <property type="protein sequence ID" value="PWZ17208.1"/>
    <property type="molecule type" value="Genomic_DNA"/>
</dbReference>
<dbReference type="InterPro" id="IPR015915">
    <property type="entry name" value="Kelch-typ_b-propeller"/>
</dbReference>
<dbReference type="Pfam" id="PF10539">
    <property type="entry name" value="Dev_Cell_Death"/>
    <property type="match status" value="1"/>
</dbReference>
<proteinExistence type="predicted"/>
<evidence type="ECO:0000256" key="1">
    <source>
        <dbReference type="SAM" id="MobiDB-lite"/>
    </source>
</evidence>